<dbReference type="InterPro" id="IPR050781">
    <property type="entry name" value="CWC22_splicing_factor"/>
</dbReference>
<dbReference type="SMART" id="SM00543">
    <property type="entry name" value="MIF4G"/>
    <property type="match status" value="1"/>
</dbReference>
<name>A0AAE2CAB3_9LAMI</name>
<feature type="region of interest" description="Disordered" evidence="5">
    <location>
        <begin position="73"/>
        <end position="107"/>
    </location>
</feature>
<feature type="domain" description="MI" evidence="7">
    <location>
        <begin position="707"/>
        <end position="823"/>
    </location>
</feature>
<feature type="region of interest" description="Disordered" evidence="5">
    <location>
        <begin position="169"/>
        <end position="256"/>
    </location>
</feature>
<evidence type="ECO:0000256" key="3">
    <source>
        <dbReference type="ARBA" id="ARBA00022845"/>
    </source>
</evidence>
<dbReference type="Proteomes" id="UP001293254">
    <property type="component" value="Unassembled WGS sequence"/>
</dbReference>
<evidence type="ECO:0000259" key="7">
    <source>
        <dbReference type="PROSITE" id="PS51366"/>
    </source>
</evidence>
<organism evidence="8 9">
    <name type="scientific">Sesamum alatum</name>
    <dbReference type="NCBI Taxonomy" id="300844"/>
    <lineage>
        <taxon>Eukaryota</taxon>
        <taxon>Viridiplantae</taxon>
        <taxon>Streptophyta</taxon>
        <taxon>Embryophyta</taxon>
        <taxon>Tracheophyta</taxon>
        <taxon>Spermatophyta</taxon>
        <taxon>Magnoliopsida</taxon>
        <taxon>eudicotyledons</taxon>
        <taxon>Gunneridae</taxon>
        <taxon>Pentapetalae</taxon>
        <taxon>asterids</taxon>
        <taxon>lamiids</taxon>
        <taxon>Lamiales</taxon>
        <taxon>Pedaliaceae</taxon>
        <taxon>Sesamum</taxon>
    </lineage>
</organism>
<dbReference type="PROSITE" id="PS51366">
    <property type="entry name" value="MI"/>
    <property type="match status" value="1"/>
</dbReference>
<comment type="similarity">
    <text evidence="2">Belongs to the CWC22 family.</text>
</comment>
<feature type="compositionally biased region" description="Basic and acidic residues" evidence="5">
    <location>
        <begin position="1"/>
        <end position="19"/>
    </location>
</feature>
<dbReference type="AlphaFoldDB" id="A0AAE2CAB3"/>
<dbReference type="Pfam" id="PF02847">
    <property type="entry name" value="MA3"/>
    <property type="match status" value="1"/>
</dbReference>
<evidence type="ECO:0000256" key="4">
    <source>
        <dbReference type="ARBA" id="ARBA00023242"/>
    </source>
</evidence>
<keyword evidence="4" id="KW-0539">Nucleus</keyword>
<dbReference type="GO" id="GO:0005730">
    <property type="term" value="C:nucleolus"/>
    <property type="evidence" value="ECO:0007669"/>
    <property type="project" value="UniProtKB-SubCell"/>
</dbReference>
<gene>
    <name evidence="8" type="ORF">Salat_2589800</name>
</gene>
<feature type="transmembrane region" description="Helical" evidence="6">
    <location>
        <begin position="475"/>
        <end position="500"/>
    </location>
</feature>
<dbReference type="PANTHER" id="PTHR18034:SF4">
    <property type="entry name" value="NUCLEOLAR MIF4G DOMAIN-CONTAINING PROTEIN 1"/>
    <property type="match status" value="1"/>
</dbReference>
<dbReference type="SMART" id="SM00544">
    <property type="entry name" value="MA3"/>
    <property type="match status" value="1"/>
</dbReference>
<reference evidence="8" key="1">
    <citation type="submission" date="2020-06" db="EMBL/GenBank/DDBJ databases">
        <authorList>
            <person name="Li T."/>
            <person name="Hu X."/>
            <person name="Zhang T."/>
            <person name="Song X."/>
            <person name="Zhang H."/>
            <person name="Dai N."/>
            <person name="Sheng W."/>
            <person name="Hou X."/>
            <person name="Wei L."/>
        </authorList>
    </citation>
    <scope>NUCLEOTIDE SEQUENCE</scope>
    <source>
        <strain evidence="8">3651</strain>
        <tissue evidence="8">Leaf</tissue>
    </source>
</reference>
<evidence type="ECO:0000313" key="9">
    <source>
        <dbReference type="Proteomes" id="UP001293254"/>
    </source>
</evidence>
<proteinExistence type="inferred from homology"/>
<dbReference type="GO" id="GO:0003723">
    <property type="term" value="F:RNA binding"/>
    <property type="evidence" value="ECO:0007669"/>
    <property type="project" value="InterPro"/>
</dbReference>
<keyword evidence="9" id="KW-1185">Reference proteome</keyword>
<reference evidence="8" key="2">
    <citation type="journal article" date="2024" name="Plant">
        <title>Genomic evolution and insights into agronomic trait innovations of Sesamum species.</title>
        <authorList>
            <person name="Miao H."/>
            <person name="Wang L."/>
            <person name="Qu L."/>
            <person name="Liu H."/>
            <person name="Sun Y."/>
            <person name="Le M."/>
            <person name="Wang Q."/>
            <person name="Wei S."/>
            <person name="Zheng Y."/>
            <person name="Lin W."/>
            <person name="Duan Y."/>
            <person name="Cao H."/>
            <person name="Xiong S."/>
            <person name="Wang X."/>
            <person name="Wei L."/>
            <person name="Li C."/>
            <person name="Ma Q."/>
            <person name="Ju M."/>
            <person name="Zhao R."/>
            <person name="Li G."/>
            <person name="Mu C."/>
            <person name="Tian Q."/>
            <person name="Mei H."/>
            <person name="Zhang T."/>
            <person name="Gao T."/>
            <person name="Zhang H."/>
        </authorList>
    </citation>
    <scope>NUCLEOTIDE SEQUENCE</scope>
    <source>
        <strain evidence="8">3651</strain>
    </source>
</reference>
<feature type="region of interest" description="Disordered" evidence="5">
    <location>
        <begin position="1"/>
        <end position="46"/>
    </location>
</feature>
<evidence type="ECO:0000256" key="1">
    <source>
        <dbReference type="ARBA" id="ARBA00004604"/>
    </source>
</evidence>
<dbReference type="InterPro" id="IPR016024">
    <property type="entry name" value="ARM-type_fold"/>
</dbReference>
<keyword evidence="6" id="KW-0472">Membrane</keyword>
<evidence type="ECO:0000256" key="2">
    <source>
        <dbReference type="ARBA" id="ARBA00006856"/>
    </source>
</evidence>
<dbReference type="Pfam" id="PF02854">
    <property type="entry name" value="MIF4G"/>
    <property type="match status" value="1"/>
</dbReference>
<dbReference type="EMBL" id="JACGWO010000011">
    <property type="protein sequence ID" value="KAK4414828.1"/>
    <property type="molecule type" value="Genomic_DNA"/>
</dbReference>
<dbReference type="InterPro" id="IPR003890">
    <property type="entry name" value="MIF4G-like_typ-3"/>
</dbReference>
<accession>A0AAE2CAB3</accession>
<feature type="compositionally biased region" description="Basic residues" evidence="5">
    <location>
        <begin position="34"/>
        <end position="43"/>
    </location>
</feature>
<keyword evidence="6" id="KW-0812">Transmembrane</keyword>
<dbReference type="InterPro" id="IPR003891">
    <property type="entry name" value="Initiation_fac_eIF4g_MI"/>
</dbReference>
<sequence>MEEKSSDKSRRERRKEARLAKNKKKFDSWVQHQHSTKSKKSSRKLLEDNAIKDCIEQPEMVERPENKLQVFRTNGESDTLSERHSSVNSRTKKDLKRKKCPNKSPKGNFFKYIQMEREGRVLSAEEDLKIERRLAKRLKVKNGKLSAGNDDLDWLLEGIPSVLDNLGETEEVTESAEHGVLSRKSKKSHPKNEDLGDEISVEEEDEISVEEEDEISIEQDDEISIEEEDEISVEEEDEESDSLSSSEEHDDVVEVILPKNLDKKKRTKTKFEEYLEDDIHGGKSSAEADLSLERKLAKKLKVKAGKLGGDDDEINMLLEGIPSVLDSLEGEQTKDPADYPNKSLDDSISDKKLKKRNLIEQEQKAETTINSNMEAPVRLESFSSEVASEKIPNMQAGKYVAPHLRSHAGNESAEYAQVRKRVRGLLNRLSETNVESITGEISTLFHSVGRSVGSQIITEEVIASCSGGPRGNEQYAAVFAAFAAGMACVVGIDFGAKLLACLAKCFEEEYLKEDNLSLRNLTLLLSYLYVFGICSCELIYDFLIMLGKRLTEVDVSTVLTVLQCCGMNLRGDDPVGMKNFILSVQSRVNELKSCSENEQSNISSKRMEFMIETICDIKNNKKRPKEDTVQHTRIKKWLQKLRVDDILIRGLKWSKLLDPSKKGQWWLSGDIASTAENIEEVAGTIDKEIPETKKMLELAASQRMNTDARRAIFCVIMSGEDYIDAFEKLLRLDLPGKQDREIMRVLVECCLQEKVFNKYYCVLATKLCSHDKNHKFTLQYCLWDHFKELESMPLLRSMHLAKFTSEMVASFSLSLAVLKVVELNDAISLSPKRIMHFRMLFEAIFELPDKLVWNIFTRIAVTPEYEPLRSGIEFFIRKYVVNSQKSLADKFKLARKALNNVEGVVI</sequence>
<evidence type="ECO:0000313" key="8">
    <source>
        <dbReference type="EMBL" id="KAK4414828.1"/>
    </source>
</evidence>
<dbReference type="Gene3D" id="1.25.40.180">
    <property type="match status" value="1"/>
</dbReference>
<dbReference type="GO" id="GO:0042274">
    <property type="term" value="P:ribosomal small subunit biogenesis"/>
    <property type="evidence" value="ECO:0007669"/>
    <property type="project" value="TreeGrafter"/>
</dbReference>
<evidence type="ECO:0000256" key="5">
    <source>
        <dbReference type="SAM" id="MobiDB-lite"/>
    </source>
</evidence>
<comment type="subcellular location">
    <subcellularLocation>
        <location evidence="1">Nucleus</location>
        <location evidence="1">Nucleolus</location>
    </subcellularLocation>
</comment>
<dbReference type="PANTHER" id="PTHR18034">
    <property type="entry name" value="CELL CYCLE CONTROL PROTEIN CWF22-RELATED"/>
    <property type="match status" value="1"/>
</dbReference>
<feature type="transmembrane region" description="Helical" evidence="6">
    <location>
        <begin position="521"/>
        <end position="540"/>
    </location>
</feature>
<evidence type="ECO:0000256" key="6">
    <source>
        <dbReference type="SAM" id="Phobius"/>
    </source>
</evidence>
<feature type="compositionally biased region" description="Acidic residues" evidence="5">
    <location>
        <begin position="195"/>
        <end position="241"/>
    </location>
</feature>
<dbReference type="SUPFAM" id="SSF48371">
    <property type="entry name" value="ARM repeat"/>
    <property type="match status" value="1"/>
</dbReference>
<dbReference type="GO" id="GO:0006417">
    <property type="term" value="P:regulation of translation"/>
    <property type="evidence" value="ECO:0007669"/>
    <property type="project" value="UniProtKB-KW"/>
</dbReference>
<protein>
    <submittedName>
        <fullName evidence="8">Nucleolar MIF4G domain-containing protein 1</fullName>
    </submittedName>
</protein>
<comment type="caution">
    <text evidence="8">The sequence shown here is derived from an EMBL/GenBank/DDBJ whole genome shotgun (WGS) entry which is preliminary data.</text>
</comment>
<keyword evidence="6" id="KW-1133">Transmembrane helix</keyword>
<dbReference type="FunFam" id="1.25.40.180:FF:000043">
    <property type="entry name" value="MIF4G domain-containing protein / MA3 domain-containing protein"/>
    <property type="match status" value="1"/>
</dbReference>
<keyword evidence="3" id="KW-0810">Translation regulation</keyword>